<keyword evidence="3" id="KW-0732">Signal</keyword>
<accession>A7T8Z7</accession>
<dbReference type="InterPro" id="IPR001881">
    <property type="entry name" value="EGF-like_Ca-bd_dom"/>
</dbReference>
<feature type="disulfide bond" evidence="6">
    <location>
        <begin position="8"/>
        <end position="25"/>
    </location>
</feature>
<dbReference type="FunFam" id="2.10.25.10:FF:000894">
    <property type="entry name" value="Predicted protein"/>
    <property type="match status" value="1"/>
</dbReference>
<feature type="disulfide bond" evidence="6">
    <location>
        <begin position="27"/>
        <end position="36"/>
    </location>
</feature>
<organism evidence="8 9">
    <name type="scientific">Nematostella vectensis</name>
    <name type="common">Starlet sea anemone</name>
    <dbReference type="NCBI Taxonomy" id="45351"/>
    <lineage>
        <taxon>Eukaryota</taxon>
        <taxon>Metazoa</taxon>
        <taxon>Cnidaria</taxon>
        <taxon>Anthozoa</taxon>
        <taxon>Hexacorallia</taxon>
        <taxon>Actiniaria</taxon>
        <taxon>Edwardsiidae</taxon>
        <taxon>Nematostella</taxon>
    </lineage>
</organism>
<dbReference type="SUPFAM" id="SSF57196">
    <property type="entry name" value="EGF/Laminin"/>
    <property type="match status" value="2"/>
</dbReference>
<evidence type="ECO:0000256" key="4">
    <source>
        <dbReference type="ARBA" id="ARBA00022737"/>
    </source>
</evidence>
<feature type="domain" description="EGF-like" evidence="7">
    <location>
        <begin position="1"/>
        <end position="37"/>
    </location>
</feature>
<evidence type="ECO:0000313" key="9">
    <source>
        <dbReference type="Proteomes" id="UP000001593"/>
    </source>
</evidence>
<dbReference type="PROSITE" id="PS00022">
    <property type="entry name" value="EGF_1"/>
    <property type="match status" value="2"/>
</dbReference>
<dbReference type="PROSITE" id="PS01186">
    <property type="entry name" value="EGF_2"/>
    <property type="match status" value="1"/>
</dbReference>
<dbReference type="Gene3D" id="2.10.25.10">
    <property type="entry name" value="Laminin"/>
    <property type="match status" value="2"/>
</dbReference>
<dbReference type="PANTHER" id="PTHR12916">
    <property type="entry name" value="CYTOCHROME C OXIDASE POLYPEPTIDE VIC-2"/>
    <property type="match status" value="1"/>
</dbReference>
<dbReference type="FunFam" id="2.10.25.10:FF:001013">
    <property type="entry name" value="Predicted protein"/>
    <property type="match status" value="1"/>
</dbReference>
<keyword evidence="2 6" id="KW-0245">EGF-like domain</keyword>
<evidence type="ECO:0000313" key="8">
    <source>
        <dbReference type="EMBL" id="EDO27537.1"/>
    </source>
</evidence>
<keyword evidence="9" id="KW-1185">Reference proteome</keyword>
<evidence type="ECO:0000256" key="3">
    <source>
        <dbReference type="ARBA" id="ARBA00022729"/>
    </source>
</evidence>
<dbReference type="PRINTS" id="PR00010">
    <property type="entry name" value="EGFBLOOD"/>
</dbReference>
<evidence type="ECO:0000256" key="2">
    <source>
        <dbReference type="ARBA" id="ARBA00022536"/>
    </source>
</evidence>
<dbReference type="SMART" id="SM00181">
    <property type="entry name" value="EGF"/>
    <property type="match status" value="2"/>
</dbReference>
<dbReference type="HOGENOM" id="CLU_004826_3_4_1"/>
<dbReference type="PANTHER" id="PTHR12916:SF4">
    <property type="entry name" value="UNINFLATABLE, ISOFORM C"/>
    <property type="match status" value="1"/>
</dbReference>
<evidence type="ECO:0000256" key="1">
    <source>
        <dbReference type="ARBA" id="ARBA00006373"/>
    </source>
</evidence>
<gene>
    <name evidence="8" type="ORF">NEMVEDRAFT_v1g150767</name>
</gene>
<dbReference type="Proteomes" id="UP000001593">
    <property type="component" value="Unassembled WGS sequence"/>
</dbReference>
<dbReference type="Pfam" id="PF00008">
    <property type="entry name" value="EGF"/>
    <property type="match status" value="2"/>
</dbReference>
<dbReference type="CDD" id="cd00054">
    <property type="entry name" value="EGF_CA"/>
    <property type="match status" value="2"/>
</dbReference>
<dbReference type="STRING" id="45351.A7T8Z7"/>
<keyword evidence="5 6" id="KW-1015">Disulfide bond</keyword>
<sequence length="80" mass="8260">DPCLSKPCANGGTCSPISSGSDYTCACAAGYTGKNCTADVDECSSSPCQNGASCIKKVGRYFCECSTAHVGKNCHKSKFF</sequence>
<dbReference type="PhylomeDB" id="A7T8Z7"/>
<dbReference type="InterPro" id="IPR000742">
    <property type="entry name" value="EGF"/>
</dbReference>
<dbReference type="eggNOG" id="KOG1217">
    <property type="taxonomic scope" value="Eukaryota"/>
</dbReference>
<proteinExistence type="inferred from homology"/>
<evidence type="ECO:0000256" key="5">
    <source>
        <dbReference type="ARBA" id="ARBA00023157"/>
    </source>
</evidence>
<feature type="domain" description="EGF-like" evidence="7">
    <location>
        <begin position="39"/>
        <end position="75"/>
    </location>
</feature>
<dbReference type="AlphaFoldDB" id="A7T8Z7"/>
<evidence type="ECO:0000256" key="6">
    <source>
        <dbReference type="PROSITE-ProRule" id="PRU00076"/>
    </source>
</evidence>
<dbReference type="InParanoid" id="A7T8Z7"/>
<dbReference type="SMART" id="SM00179">
    <property type="entry name" value="EGF_CA"/>
    <property type="match status" value="2"/>
</dbReference>
<dbReference type="PROSITE" id="PS50026">
    <property type="entry name" value="EGF_3"/>
    <property type="match status" value="2"/>
</dbReference>
<keyword evidence="4" id="KW-0677">Repeat</keyword>
<dbReference type="EMBL" id="DS473031">
    <property type="protein sequence ID" value="EDO27537.1"/>
    <property type="molecule type" value="Genomic_DNA"/>
</dbReference>
<dbReference type="GO" id="GO:0005509">
    <property type="term" value="F:calcium ion binding"/>
    <property type="evidence" value="ECO:0007669"/>
    <property type="project" value="InterPro"/>
</dbReference>
<feature type="non-terminal residue" evidence="8">
    <location>
        <position position="80"/>
    </location>
</feature>
<reference evidence="8 9" key="1">
    <citation type="journal article" date="2007" name="Science">
        <title>Sea anemone genome reveals ancestral eumetazoan gene repertoire and genomic organization.</title>
        <authorList>
            <person name="Putnam N.H."/>
            <person name="Srivastava M."/>
            <person name="Hellsten U."/>
            <person name="Dirks B."/>
            <person name="Chapman J."/>
            <person name="Salamov A."/>
            <person name="Terry A."/>
            <person name="Shapiro H."/>
            <person name="Lindquist E."/>
            <person name="Kapitonov V.V."/>
            <person name="Jurka J."/>
            <person name="Genikhovich G."/>
            <person name="Grigoriev I.V."/>
            <person name="Lucas S.M."/>
            <person name="Steele R.E."/>
            <person name="Finnerty J.R."/>
            <person name="Technau U."/>
            <person name="Martindale M.Q."/>
            <person name="Rokhsar D.S."/>
        </authorList>
    </citation>
    <scope>NUCLEOTIDE SEQUENCE [LARGE SCALE GENOMIC DNA]</scope>
    <source>
        <strain evidence="9">CH2 X CH6</strain>
    </source>
</reference>
<name>A7T8Z7_NEMVE</name>
<feature type="disulfide bond" evidence="6">
    <location>
        <begin position="65"/>
        <end position="74"/>
    </location>
</feature>
<evidence type="ECO:0000259" key="7">
    <source>
        <dbReference type="PROSITE" id="PS50026"/>
    </source>
</evidence>
<protein>
    <recommendedName>
        <fullName evidence="7">EGF-like domain-containing protein</fullName>
    </recommendedName>
</protein>
<comment type="similarity">
    <text evidence="1">Belongs to the EGF domain peptide family.</text>
</comment>
<comment type="caution">
    <text evidence="6">Lacks conserved residue(s) required for the propagation of feature annotation.</text>
</comment>